<feature type="compositionally biased region" description="Pro residues" evidence="4">
    <location>
        <begin position="406"/>
        <end position="425"/>
    </location>
</feature>
<evidence type="ECO:0000313" key="5">
    <source>
        <dbReference type="EMBL" id="MET4635876.1"/>
    </source>
</evidence>
<dbReference type="InterPro" id="IPR050392">
    <property type="entry name" value="Collagen/C1q_domain"/>
</dbReference>
<evidence type="ECO:0000256" key="4">
    <source>
        <dbReference type="SAM" id="MobiDB-lite"/>
    </source>
</evidence>
<dbReference type="Pfam" id="PF01391">
    <property type="entry name" value="Collagen"/>
    <property type="match status" value="1"/>
</dbReference>
<proteinExistence type="predicted"/>
<gene>
    <name evidence="5" type="ORF">ABIE08_003827</name>
</gene>
<protein>
    <submittedName>
        <fullName evidence="5">Uncharacterized protein</fullName>
    </submittedName>
</protein>
<dbReference type="PANTHER" id="PTHR15427:SF33">
    <property type="entry name" value="COLLAGEN IV NC1 DOMAIN-CONTAINING PROTEIN"/>
    <property type="match status" value="1"/>
</dbReference>
<keyword evidence="6" id="KW-1185">Reference proteome</keyword>
<dbReference type="EMBL" id="JBEPSM010000003">
    <property type="protein sequence ID" value="MET4635876.1"/>
    <property type="molecule type" value="Genomic_DNA"/>
</dbReference>
<feature type="region of interest" description="Disordered" evidence="4">
    <location>
        <begin position="331"/>
        <end position="425"/>
    </location>
</feature>
<feature type="compositionally biased region" description="Gly residues" evidence="4">
    <location>
        <begin position="386"/>
        <end position="395"/>
    </location>
</feature>
<keyword evidence="3" id="KW-0175">Coiled coil</keyword>
<evidence type="ECO:0000256" key="1">
    <source>
        <dbReference type="ARBA" id="ARBA00004613"/>
    </source>
</evidence>
<feature type="coiled-coil region" evidence="3">
    <location>
        <begin position="49"/>
        <end position="76"/>
    </location>
</feature>
<comment type="caution">
    <text evidence="5">The sequence shown here is derived from an EMBL/GenBank/DDBJ whole genome shotgun (WGS) entry which is preliminary data.</text>
</comment>
<dbReference type="PANTHER" id="PTHR15427">
    <property type="entry name" value="EMILIN ELASTIN MICROFIBRIL INTERFACE-LOCATED PROTEIN ELASTIN MICROFIBRIL INTERFACER"/>
    <property type="match status" value="1"/>
</dbReference>
<evidence type="ECO:0000256" key="3">
    <source>
        <dbReference type="SAM" id="Coils"/>
    </source>
</evidence>
<keyword evidence="2" id="KW-0964">Secreted</keyword>
<organism evidence="5 6">
    <name type="scientific">Kaistia defluvii</name>
    <dbReference type="NCBI Taxonomy" id="410841"/>
    <lineage>
        <taxon>Bacteria</taxon>
        <taxon>Pseudomonadati</taxon>
        <taxon>Pseudomonadota</taxon>
        <taxon>Alphaproteobacteria</taxon>
        <taxon>Hyphomicrobiales</taxon>
        <taxon>Kaistiaceae</taxon>
        <taxon>Kaistia</taxon>
    </lineage>
</organism>
<evidence type="ECO:0000256" key="2">
    <source>
        <dbReference type="ARBA" id="ARBA00022525"/>
    </source>
</evidence>
<name>A0ABV2R5F0_9HYPH</name>
<evidence type="ECO:0000313" key="6">
    <source>
        <dbReference type="Proteomes" id="UP001549321"/>
    </source>
</evidence>
<dbReference type="InterPro" id="IPR008160">
    <property type="entry name" value="Collagen"/>
</dbReference>
<reference evidence="5 6" key="1">
    <citation type="submission" date="2024-06" db="EMBL/GenBank/DDBJ databases">
        <title>Sorghum-associated microbial communities from plants grown in Nebraska, USA.</title>
        <authorList>
            <person name="Schachtman D."/>
        </authorList>
    </citation>
    <scope>NUCLEOTIDE SEQUENCE [LARGE SCALE GENOMIC DNA]</scope>
    <source>
        <strain evidence="5 6">3207</strain>
    </source>
</reference>
<dbReference type="Proteomes" id="UP001549321">
    <property type="component" value="Unassembled WGS sequence"/>
</dbReference>
<sequence length="425" mass="43465">MRPDRKTLYISCSIIAFTAVFGNSIPAALAQSPSNEQLYKMILDLQRGQRRLEGELVAARAETARAQAELAEVRSASTAIQGQLSAQAAGSRMLVDYSGEAPPSRLAVAAPNFRIGGGGGNGRYEGYGYSEGSLAIPLGERGGVQLDALGGISQENGFAGSAVHLFRRDPEKGAIGAYASYLYGNGSYQDGTDYEQGLSQAKVGVEGQLYLDRFTLEGLAGVNWDSLDDDAGLFAEGRANWYATDNFKINAGLRYADAFGNDRTEIIGGAEYLTQFSTGTAASIFGDVAFDVGGNDDGGNDVTAMGGLRFHFGTGNKSLIRRDREDYMPTYLGRDAGDLPRSANVVGTPGAPGAPGTDGTVGPTGPTGPTGPIGPEGPQGPIGPEGPQGPGGSDGPPGTPGEQGPPGAPGAPGPSGPPGPPGESG</sequence>
<feature type="compositionally biased region" description="Low complexity" evidence="4">
    <location>
        <begin position="346"/>
        <end position="364"/>
    </location>
</feature>
<comment type="subcellular location">
    <subcellularLocation>
        <location evidence="1">Secreted</location>
    </subcellularLocation>
</comment>
<accession>A0ABV2R5F0</accession>
<dbReference type="RefSeq" id="WP_354553419.1">
    <property type="nucleotide sequence ID" value="NZ_JBEPSM010000003.1"/>
</dbReference>